<evidence type="ECO:0000313" key="1">
    <source>
        <dbReference type="EMBL" id="OUN43774.1"/>
    </source>
</evidence>
<proteinExistence type="predicted"/>
<protein>
    <recommendedName>
        <fullName evidence="3">Minor capsid protein</fullName>
    </recommendedName>
</protein>
<dbReference type="AlphaFoldDB" id="A0A1Y3U4R6"/>
<dbReference type="Proteomes" id="UP000196560">
    <property type="component" value="Unassembled WGS sequence"/>
</dbReference>
<organism evidence="1 2">
    <name type="scientific">Enorma massiliensis</name>
    <dbReference type="NCBI Taxonomy" id="1472761"/>
    <lineage>
        <taxon>Bacteria</taxon>
        <taxon>Bacillati</taxon>
        <taxon>Actinomycetota</taxon>
        <taxon>Coriobacteriia</taxon>
        <taxon>Coriobacteriales</taxon>
        <taxon>Coriobacteriaceae</taxon>
        <taxon>Enorma</taxon>
    </lineage>
</organism>
<accession>A0A1Y3U4R6</accession>
<evidence type="ECO:0008006" key="3">
    <source>
        <dbReference type="Google" id="ProtNLM"/>
    </source>
</evidence>
<keyword evidence="2" id="KW-1185">Reference proteome</keyword>
<dbReference type="EMBL" id="NFHO01000003">
    <property type="protein sequence ID" value="OUN43774.1"/>
    <property type="molecule type" value="Genomic_DNA"/>
</dbReference>
<name>A0A1Y3U4R6_9ACTN</name>
<evidence type="ECO:0000313" key="2">
    <source>
        <dbReference type="Proteomes" id="UP000196560"/>
    </source>
</evidence>
<sequence>MSDISETVKDWVAGVLGPGVAVEYGRFPEAPVACEVKSSPGDPWVKRYQSGGGVKRYAYEVYIRVNPRGGEARRFDALAALRSLQARIESHEVPDIGAACFSHEVTQLPNEHSTEKDGRAVYQMTAALTYHEKGN</sequence>
<gene>
    <name evidence="1" type="ORF">B5G21_03550</name>
</gene>
<comment type="caution">
    <text evidence="1">The sequence shown here is derived from an EMBL/GenBank/DDBJ whole genome shotgun (WGS) entry which is preliminary data.</text>
</comment>
<dbReference type="RefSeq" id="WP_087186070.1">
    <property type="nucleotide sequence ID" value="NZ_NFHO01000003.1"/>
</dbReference>
<reference evidence="2" key="1">
    <citation type="submission" date="2017-04" db="EMBL/GenBank/DDBJ databases">
        <title>Function of individual gut microbiota members based on whole genome sequencing of pure cultures obtained from chicken caecum.</title>
        <authorList>
            <person name="Medvecky M."/>
            <person name="Cejkova D."/>
            <person name="Polansky O."/>
            <person name="Karasova D."/>
            <person name="Kubasova T."/>
            <person name="Cizek A."/>
            <person name="Rychlik I."/>
        </authorList>
    </citation>
    <scope>NUCLEOTIDE SEQUENCE [LARGE SCALE GENOMIC DNA]</scope>
    <source>
        <strain evidence="2">An70</strain>
    </source>
</reference>